<name>A0A5N6ECM9_9EURO</name>
<dbReference type="Gene3D" id="1.10.286.90">
    <property type="entry name" value="MFS transporter, transmembrane helix TM10b"/>
    <property type="match status" value="1"/>
</dbReference>
<evidence type="ECO:0000313" key="2">
    <source>
        <dbReference type="Proteomes" id="UP000326799"/>
    </source>
</evidence>
<evidence type="ECO:0008006" key="3">
    <source>
        <dbReference type="Google" id="ProtNLM"/>
    </source>
</evidence>
<sequence length="89" mass="10124">MLGSCLANSPRWLIKKGRIDEAREILVILGDEPNDSPSVVHQIDEAVVYFSFPETESLHLEAIYNIFLDSKHIFQPVSAAKNLRKHAHR</sequence>
<gene>
    <name evidence="1" type="ORF">BDV33DRAFT_181543</name>
</gene>
<dbReference type="EMBL" id="ML733513">
    <property type="protein sequence ID" value="KAB8215079.1"/>
    <property type="molecule type" value="Genomic_DNA"/>
</dbReference>
<keyword evidence="2" id="KW-1185">Reference proteome</keyword>
<accession>A0A5N6ECM9</accession>
<protein>
    <recommendedName>
        <fullName evidence="3">Major facilitator superfamily (MFS) profile domain-containing protein</fullName>
    </recommendedName>
</protein>
<evidence type="ECO:0000313" key="1">
    <source>
        <dbReference type="EMBL" id="KAB8215079.1"/>
    </source>
</evidence>
<dbReference type="Proteomes" id="UP000326799">
    <property type="component" value="Unassembled WGS sequence"/>
</dbReference>
<dbReference type="AlphaFoldDB" id="A0A5N6ECM9"/>
<reference evidence="1 2" key="1">
    <citation type="submission" date="2019-04" db="EMBL/GenBank/DDBJ databases">
        <title>Fungal friends and foes A comparative genomics study of 23 Aspergillus species from section Flavi.</title>
        <authorList>
            <consortium name="DOE Joint Genome Institute"/>
            <person name="Kjaerbolling I."/>
            <person name="Vesth T.C."/>
            <person name="Frisvad J.C."/>
            <person name="Nybo J.L."/>
            <person name="Theobald S."/>
            <person name="Kildgaard S."/>
            <person name="Petersen T.I."/>
            <person name="Kuo A."/>
            <person name="Sato A."/>
            <person name="Lyhne E.K."/>
            <person name="Kogle M.E."/>
            <person name="Wiebenga A."/>
            <person name="Kun R.S."/>
            <person name="Lubbers R.J."/>
            <person name="Makela M.R."/>
            <person name="Barry K."/>
            <person name="Chovatia M."/>
            <person name="Clum A."/>
            <person name="Daum C."/>
            <person name="Haridas S."/>
            <person name="He G."/>
            <person name="LaButti K."/>
            <person name="Lipzen A."/>
            <person name="Mondo S."/>
            <person name="Pangilinan J."/>
            <person name="Riley R."/>
            <person name="Salamov A."/>
            <person name="Simmons B.A."/>
            <person name="Magnuson J.K."/>
            <person name="Henrissat B."/>
            <person name="Mortensen U.H."/>
            <person name="Larsen T.O."/>
            <person name="De vries R.P."/>
            <person name="Grigoriev I.V."/>
            <person name="Machida M."/>
            <person name="Baker S.E."/>
            <person name="Andersen M.R."/>
        </authorList>
    </citation>
    <scope>NUCLEOTIDE SEQUENCE [LARGE SCALE GENOMIC DNA]</scope>
    <source>
        <strain evidence="1 2">CBS 126849</strain>
    </source>
</reference>
<organism evidence="1 2">
    <name type="scientific">Aspergillus novoparasiticus</name>
    <dbReference type="NCBI Taxonomy" id="986946"/>
    <lineage>
        <taxon>Eukaryota</taxon>
        <taxon>Fungi</taxon>
        <taxon>Dikarya</taxon>
        <taxon>Ascomycota</taxon>
        <taxon>Pezizomycotina</taxon>
        <taxon>Eurotiomycetes</taxon>
        <taxon>Eurotiomycetidae</taxon>
        <taxon>Eurotiales</taxon>
        <taxon>Aspergillaceae</taxon>
        <taxon>Aspergillus</taxon>
        <taxon>Aspergillus subgen. Circumdati</taxon>
    </lineage>
</organism>
<proteinExistence type="predicted"/>